<keyword evidence="7" id="KW-1015">Disulfide bond</keyword>
<dbReference type="InterPro" id="IPR024134">
    <property type="entry name" value="SOD_Cu/Zn_/chaperone"/>
</dbReference>
<dbReference type="PROSITE" id="PS00332">
    <property type="entry name" value="SOD_CU_ZN_2"/>
    <property type="match status" value="1"/>
</dbReference>
<keyword evidence="6 8" id="KW-0186">Copper</keyword>
<evidence type="ECO:0000256" key="5">
    <source>
        <dbReference type="ARBA" id="ARBA00023002"/>
    </source>
</evidence>
<organism evidence="10 11">
    <name type="scientific">Arxiozyma heterogenica</name>
    <dbReference type="NCBI Taxonomy" id="278026"/>
    <lineage>
        <taxon>Eukaryota</taxon>
        <taxon>Fungi</taxon>
        <taxon>Dikarya</taxon>
        <taxon>Ascomycota</taxon>
        <taxon>Saccharomycotina</taxon>
        <taxon>Saccharomycetes</taxon>
        <taxon>Saccharomycetales</taxon>
        <taxon>Saccharomycetaceae</taxon>
        <taxon>Arxiozyma</taxon>
    </lineage>
</organism>
<evidence type="ECO:0000256" key="3">
    <source>
        <dbReference type="ARBA" id="ARBA00022833"/>
    </source>
</evidence>
<evidence type="ECO:0000259" key="9">
    <source>
        <dbReference type="Pfam" id="PF00080"/>
    </source>
</evidence>
<dbReference type="CDD" id="cd00305">
    <property type="entry name" value="Cu-Zn_Superoxide_Dismutase"/>
    <property type="match status" value="1"/>
</dbReference>
<keyword evidence="11" id="KW-1185">Reference proteome</keyword>
<keyword evidence="5 8" id="KW-0560">Oxidoreductase</keyword>
<dbReference type="PROSITE" id="PS00087">
    <property type="entry name" value="SOD_CU_ZN_1"/>
    <property type="match status" value="1"/>
</dbReference>
<evidence type="ECO:0000256" key="2">
    <source>
        <dbReference type="ARBA" id="ARBA00022723"/>
    </source>
</evidence>
<dbReference type="AlphaFoldDB" id="A0AAN7WJG9"/>
<evidence type="ECO:0000256" key="6">
    <source>
        <dbReference type="ARBA" id="ARBA00023008"/>
    </source>
</evidence>
<comment type="cofactor">
    <cofactor evidence="8">
        <name>Cu cation</name>
        <dbReference type="ChEBI" id="CHEBI:23378"/>
    </cofactor>
    <text evidence="8">Binds 1 copper ion per subunit.</text>
</comment>
<gene>
    <name evidence="10" type="ORF">RI543_001022</name>
</gene>
<dbReference type="InterPro" id="IPR018152">
    <property type="entry name" value="SOD_Cu/Zn_BS"/>
</dbReference>
<evidence type="ECO:0000256" key="4">
    <source>
        <dbReference type="ARBA" id="ARBA00022862"/>
    </source>
</evidence>
<dbReference type="Pfam" id="PF00080">
    <property type="entry name" value="Sod_Cu"/>
    <property type="match status" value="1"/>
</dbReference>
<evidence type="ECO:0000313" key="10">
    <source>
        <dbReference type="EMBL" id="KAK5781475.1"/>
    </source>
</evidence>
<comment type="function">
    <text evidence="8">Destroys radicals which are normally produced within the cells and which are toxic to biological systems.</text>
</comment>
<dbReference type="FunFam" id="2.60.40.200:FF:000001">
    <property type="entry name" value="Superoxide dismutase [Cu-Zn]"/>
    <property type="match status" value="1"/>
</dbReference>
<evidence type="ECO:0000256" key="8">
    <source>
        <dbReference type="RuleBase" id="RU000393"/>
    </source>
</evidence>
<dbReference type="Proteomes" id="UP001306508">
    <property type="component" value="Unassembled WGS sequence"/>
</dbReference>
<dbReference type="EC" id="1.15.1.1" evidence="8"/>
<dbReference type="Gene3D" id="2.60.40.200">
    <property type="entry name" value="Superoxide dismutase, copper/zinc binding domain"/>
    <property type="match status" value="1"/>
</dbReference>
<comment type="cofactor">
    <cofactor evidence="8">
        <name>Zn(2+)</name>
        <dbReference type="ChEBI" id="CHEBI:29105"/>
    </cofactor>
    <text evidence="8">Binds 1 zinc ion per subunit.</text>
</comment>
<comment type="catalytic activity">
    <reaction evidence="8">
        <text>2 superoxide + 2 H(+) = H2O2 + O2</text>
        <dbReference type="Rhea" id="RHEA:20696"/>
        <dbReference type="ChEBI" id="CHEBI:15378"/>
        <dbReference type="ChEBI" id="CHEBI:15379"/>
        <dbReference type="ChEBI" id="CHEBI:16240"/>
        <dbReference type="ChEBI" id="CHEBI:18421"/>
        <dbReference type="EC" id="1.15.1.1"/>
    </reaction>
</comment>
<dbReference type="EMBL" id="JAWIZZ010000035">
    <property type="protein sequence ID" value="KAK5781475.1"/>
    <property type="molecule type" value="Genomic_DNA"/>
</dbReference>
<evidence type="ECO:0000256" key="7">
    <source>
        <dbReference type="ARBA" id="ARBA00023157"/>
    </source>
</evidence>
<dbReference type="PANTHER" id="PTHR10003">
    <property type="entry name" value="SUPEROXIDE DISMUTASE CU-ZN -RELATED"/>
    <property type="match status" value="1"/>
</dbReference>
<keyword evidence="4" id="KW-0049">Antioxidant</keyword>
<keyword evidence="3 8" id="KW-0862">Zinc</keyword>
<dbReference type="GO" id="GO:0004784">
    <property type="term" value="F:superoxide dismutase activity"/>
    <property type="evidence" value="ECO:0007669"/>
    <property type="project" value="UniProtKB-EC"/>
</dbReference>
<reference evidence="11" key="1">
    <citation type="submission" date="2023-07" db="EMBL/GenBank/DDBJ databases">
        <title>A draft genome of Kazachstania heterogenica Y-27499.</title>
        <authorList>
            <person name="Donic C."/>
            <person name="Kralova J.S."/>
            <person name="Fidel L."/>
            <person name="Ben-Dor S."/>
            <person name="Jung S."/>
        </authorList>
    </citation>
    <scope>NUCLEOTIDE SEQUENCE [LARGE SCALE GENOMIC DNA]</scope>
    <source>
        <strain evidence="11">Y27499</strain>
    </source>
</reference>
<proteinExistence type="inferred from homology"/>
<dbReference type="InterPro" id="IPR001424">
    <property type="entry name" value="SOD_Cu_Zn_dom"/>
</dbReference>
<evidence type="ECO:0000313" key="11">
    <source>
        <dbReference type="Proteomes" id="UP001306508"/>
    </source>
</evidence>
<dbReference type="PRINTS" id="PR00068">
    <property type="entry name" value="CUZNDISMTASE"/>
</dbReference>
<comment type="caution">
    <text evidence="10">The sequence shown here is derived from an EMBL/GenBank/DDBJ whole genome shotgun (WGS) entry which is preliminary data.</text>
</comment>
<protein>
    <recommendedName>
        <fullName evidence="8">Superoxide dismutase [Cu-Zn]</fullName>
        <ecNumber evidence="8">1.15.1.1</ecNumber>
    </recommendedName>
</protein>
<comment type="similarity">
    <text evidence="1 8">Belongs to the Cu-Zn superoxide dismutase family.</text>
</comment>
<name>A0AAN7WJG9_9SACH</name>
<sequence length="154" mass="15971">MVKAVAILKGAKVSGIVKFEQTAENEPTTISYEITGHDPNALRGFHIHEWGDLTNGCTTAGPHYNPFKQTHGSPTAKVRHVGDMGNIQTDANGTAKGTLTDNLIKLMGPTSVIGRAVVVHNGQDDLGKGGDEESLKTGNAGARAACGVIGLAQG</sequence>
<dbReference type="InterPro" id="IPR036423">
    <property type="entry name" value="SOD-like_Cu/Zn_dom_sf"/>
</dbReference>
<keyword evidence="2 8" id="KW-0479">Metal-binding</keyword>
<dbReference type="SUPFAM" id="SSF49329">
    <property type="entry name" value="Cu,Zn superoxide dismutase-like"/>
    <property type="match status" value="1"/>
</dbReference>
<evidence type="ECO:0000256" key="1">
    <source>
        <dbReference type="ARBA" id="ARBA00010457"/>
    </source>
</evidence>
<accession>A0AAN7WJG9</accession>
<feature type="domain" description="Superoxide dismutase copper/zinc binding" evidence="9">
    <location>
        <begin position="13"/>
        <end position="149"/>
    </location>
</feature>
<dbReference type="GO" id="GO:0005507">
    <property type="term" value="F:copper ion binding"/>
    <property type="evidence" value="ECO:0007669"/>
    <property type="project" value="InterPro"/>
</dbReference>